<accession>A0A146LN93</accession>
<proteinExistence type="predicted"/>
<protein>
    <submittedName>
        <fullName evidence="1">Uncharacterized protein</fullName>
    </submittedName>
</protein>
<dbReference type="AlphaFoldDB" id="A0A146LN93"/>
<reference evidence="1" key="1">
    <citation type="journal article" date="2016" name="Gigascience">
        <title>De novo construction of an expanded transcriptome assembly for the western tarnished plant bug, Lygus hesperus.</title>
        <authorList>
            <person name="Tassone E.E."/>
            <person name="Geib S.M."/>
            <person name="Hall B."/>
            <person name="Fabrick J.A."/>
            <person name="Brent C.S."/>
            <person name="Hull J.J."/>
        </authorList>
    </citation>
    <scope>NUCLEOTIDE SEQUENCE</scope>
</reference>
<evidence type="ECO:0000313" key="1">
    <source>
        <dbReference type="EMBL" id="JAQ09444.1"/>
    </source>
</evidence>
<organism evidence="1">
    <name type="scientific">Lygus hesperus</name>
    <name type="common">Western plant bug</name>
    <dbReference type="NCBI Taxonomy" id="30085"/>
    <lineage>
        <taxon>Eukaryota</taxon>
        <taxon>Metazoa</taxon>
        <taxon>Ecdysozoa</taxon>
        <taxon>Arthropoda</taxon>
        <taxon>Hexapoda</taxon>
        <taxon>Insecta</taxon>
        <taxon>Pterygota</taxon>
        <taxon>Neoptera</taxon>
        <taxon>Paraneoptera</taxon>
        <taxon>Hemiptera</taxon>
        <taxon>Heteroptera</taxon>
        <taxon>Panheteroptera</taxon>
        <taxon>Cimicomorpha</taxon>
        <taxon>Miridae</taxon>
        <taxon>Mirini</taxon>
        <taxon>Lygus</taxon>
    </lineage>
</organism>
<dbReference type="EMBL" id="GDHC01009185">
    <property type="protein sequence ID" value="JAQ09444.1"/>
    <property type="molecule type" value="Transcribed_RNA"/>
</dbReference>
<sequence length="138" mass="15141">MHRCTDSNVASAAAVVISQLQTRSQIVLMYRNRYMHYYSTLYRLLSCYCMWYSFYNSSTVSSTGSSAVSTIVQKSSYSTGMMRTSSEAISFAGTLSPLSALINLSTTSSRSLRAFSNSFSTPVCTVGIARGCIDIYCT</sequence>
<name>A0A146LN93_LYGHE</name>
<gene>
    <name evidence="1" type="ORF">g.16308</name>
</gene>